<keyword evidence="3" id="KW-0238">DNA-binding</keyword>
<evidence type="ECO:0000256" key="3">
    <source>
        <dbReference type="ARBA" id="ARBA00023125"/>
    </source>
</evidence>
<dbReference type="EMBL" id="JBHSMI010000028">
    <property type="protein sequence ID" value="MFC5404344.1"/>
    <property type="molecule type" value="Genomic_DNA"/>
</dbReference>
<comment type="caution">
    <text evidence="6">The sequence shown here is derived from an EMBL/GenBank/DDBJ whole genome shotgun (WGS) entry which is preliminary data.</text>
</comment>
<dbReference type="InterPro" id="IPR046335">
    <property type="entry name" value="LacI/GalR-like_sensor"/>
</dbReference>
<evidence type="ECO:0000313" key="7">
    <source>
        <dbReference type="Proteomes" id="UP001596113"/>
    </source>
</evidence>
<dbReference type="InterPro" id="IPR036388">
    <property type="entry name" value="WH-like_DNA-bd_sf"/>
</dbReference>
<dbReference type="InterPro" id="IPR000524">
    <property type="entry name" value="Tscrpt_reg_HTH_GntR"/>
</dbReference>
<evidence type="ECO:0000256" key="4">
    <source>
        <dbReference type="ARBA" id="ARBA00023163"/>
    </source>
</evidence>
<sequence>MSVEREPLYVQIQNHYKKLIGSGNLREDDKIPTEKEVLEQFNVSRITVANALNELAREGWIYRIPGRGTYVKGIPESYVPQAVPAAAQVAPYSETAEGSSRPKIGLVFPFVDDFFAIRLIRGISNVLERSGYSLLMMFSFNSKEREKEIIRDLKDNVAGLIIFPVDAEIYNEEIIALKMSEYPFVLIDRYLPGVETNAVISDNAKAAKLAVDHLWELGHRNIAICSDSPKPTVSVDDRINGYINALREKNAMINPALFLTDFNAKPSEVNPEHPLYRFIKNRMATAYIALNGDLGVHIWSIARSAGLRVPEDLSIVTFDNPGSRMDASVMFTHIDQSEDEMGEQAAELVLEAVRGSRHPAKMRKIVQEPALIVKQTTGEML</sequence>
<keyword evidence="4" id="KW-0804">Transcription</keyword>
<dbReference type="SUPFAM" id="SSF53822">
    <property type="entry name" value="Periplasmic binding protein-like I"/>
    <property type="match status" value="1"/>
</dbReference>
<evidence type="ECO:0000313" key="6">
    <source>
        <dbReference type="EMBL" id="MFC5404344.1"/>
    </source>
</evidence>
<evidence type="ECO:0000259" key="5">
    <source>
        <dbReference type="PROSITE" id="PS50949"/>
    </source>
</evidence>
<dbReference type="InterPro" id="IPR036390">
    <property type="entry name" value="WH_DNA-bd_sf"/>
</dbReference>
<dbReference type="PANTHER" id="PTHR30146">
    <property type="entry name" value="LACI-RELATED TRANSCRIPTIONAL REPRESSOR"/>
    <property type="match status" value="1"/>
</dbReference>
<feature type="domain" description="HTH gntR-type" evidence="5">
    <location>
        <begin position="6"/>
        <end position="74"/>
    </location>
</feature>
<dbReference type="SUPFAM" id="SSF46785">
    <property type="entry name" value="Winged helix' DNA-binding domain"/>
    <property type="match status" value="1"/>
</dbReference>
<keyword evidence="2" id="KW-0805">Transcription regulation</keyword>
<dbReference type="Pfam" id="PF00392">
    <property type="entry name" value="GntR"/>
    <property type="match status" value="1"/>
</dbReference>
<dbReference type="RefSeq" id="WP_378134577.1">
    <property type="nucleotide sequence ID" value="NZ_JBHSMI010000028.1"/>
</dbReference>
<keyword evidence="7" id="KW-1185">Reference proteome</keyword>
<dbReference type="CDD" id="cd06267">
    <property type="entry name" value="PBP1_LacI_sugar_binding-like"/>
    <property type="match status" value="1"/>
</dbReference>
<dbReference type="PROSITE" id="PS50949">
    <property type="entry name" value="HTH_GNTR"/>
    <property type="match status" value="1"/>
</dbReference>
<dbReference type="InterPro" id="IPR028082">
    <property type="entry name" value="Peripla_BP_I"/>
</dbReference>
<evidence type="ECO:0000256" key="1">
    <source>
        <dbReference type="ARBA" id="ARBA00022491"/>
    </source>
</evidence>
<gene>
    <name evidence="6" type="ORF">ACFPOF_16515</name>
</gene>
<evidence type="ECO:0000256" key="2">
    <source>
        <dbReference type="ARBA" id="ARBA00023015"/>
    </source>
</evidence>
<reference evidence="7" key="1">
    <citation type="journal article" date="2019" name="Int. J. Syst. Evol. Microbiol.">
        <title>The Global Catalogue of Microorganisms (GCM) 10K type strain sequencing project: providing services to taxonomists for standard genome sequencing and annotation.</title>
        <authorList>
            <consortium name="The Broad Institute Genomics Platform"/>
            <consortium name="The Broad Institute Genome Sequencing Center for Infectious Disease"/>
            <person name="Wu L."/>
            <person name="Ma J."/>
        </authorList>
    </citation>
    <scope>NUCLEOTIDE SEQUENCE [LARGE SCALE GENOMIC DNA]</scope>
    <source>
        <strain evidence="7">CGMCC 1.18575</strain>
    </source>
</reference>
<protein>
    <submittedName>
        <fullName evidence="6">GntR family transcriptional regulator</fullName>
    </submittedName>
</protein>
<dbReference type="Pfam" id="PF13377">
    <property type="entry name" value="Peripla_BP_3"/>
    <property type="match status" value="1"/>
</dbReference>
<dbReference type="Gene3D" id="3.40.50.2300">
    <property type="match status" value="2"/>
</dbReference>
<keyword evidence="1" id="KW-0678">Repressor</keyword>
<organism evidence="6 7">
    <name type="scientific">Cohnella soli</name>
    <dbReference type="NCBI Taxonomy" id="425005"/>
    <lineage>
        <taxon>Bacteria</taxon>
        <taxon>Bacillati</taxon>
        <taxon>Bacillota</taxon>
        <taxon>Bacilli</taxon>
        <taxon>Bacillales</taxon>
        <taxon>Paenibacillaceae</taxon>
        <taxon>Cohnella</taxon>
    </lineage>
</organism>
<accession>A0ABW0HUS4</accession>
<dbReference type="PRINTS" id="PR00035">
    <property type="entry name" value="HTHGNTR"/>
</dbReference>
<dbReference type="PANTHER" id="PTHR30146:SF95">
    <property type="entry name" value="RIBOSE OPERON REPRESSOR"/>
    <property type="match status" value="1"/>
</dbReference>
<dbReference type="SMART" id="SM00345">
    <property type="entry name" value="HTH_GNTR"/>
    <property type="match status" value="1"/>
</dbReference>
<dbReference type="CDD" id="cd07377">
    <property type="entry name" value="WHTH_GntR"/>
    <property type="match status" value="1"/>
</dbReference>
<name>A0ABW0HUS4_9BACL</name>
<proteinExistence type="predicted"/>
<dbReference type="Gene3D" id="1.10.10.10">
    <property type="entry name" value="Winged helix-like DNA-binding domain superfamily/Winged helix DNA-binding domain"/>
    <property type="match status" value="1"/>
</dbReference>
<dbReference type="Proteomes" id="UP001596113">
    <property type="component" value="Unassembled WGS sequence"/>
</dbReference>